<dbReference type="EMBL" id="QUTH01007977">
    <property type="protein sequence ID" value="RHZ03454.1"/>
    <property type="molecule type" value="Genomic_DNA"/>
</dbReference>
<evidence type="ECO:0000313" key="6">
    <source>
        <dbReference type="Proteomes" id="UP000285430"/>
    </source>
</evidence>
<reference evidence="6 7" key="2">
    <citation type="submission" date="2018-08" db="EMBL/GenBank/DDBJ databases">
        <title>Aphanomyces genome sequencing and annotation.</title>
        <authorList>
            <person name="Minardi D."/>
            <person name="Oidtmann B."/>
            <person name="Van Der Giezen M."/>
            <person name="Studholme D.J."/>
        </authorList>
    </citation>
    <scope>NUCLEOTIDE SEQUENCE [LARGE SCALE GENOMIC DNA]</scope>
    <source>
        <strain evidence="3 6">Da</strain>
        <strain evidence="2 7">Sv</strain>
    </source>
</reference>
<organism evidence="2 7">
    <name type="scientific">Aphanomyces astaci</name>
    <name type="common">Crayfish plague agent</name>
    <dbReference type="NCBI Taxonomy" id="112090"/>
    <lineage>
        <taxon>Eukaryota</taxon>
        <taxon>Sar</taxon>
        <taxon>Stramenopiles</taxon>
        <taxon>Oomycota</taxon>
        <taxon>Saprolegniomycetes</taxon>
        <taxon>Saprolegniales</taxon>
        <taxon>Verrucalvaceae</taxon>
        <taxon>Aphanomyces</taxon>
    </lineage>
</organism>
<evidence type="ECO:0000313" key="4">
    <source>
        <dbReference type="EMBL" id="RQM19666.1"/>
    </source>
</evidence>
<dbReference type="VEuPathDB" id="FungiDB:H257_05063"/>
<proteinExistence type="predicted"/>
<dbReference type="Proteomes" id="UP000285712">
    <property type="component" value="Unassembled WGS sequence"/>
</dbReference>
<keyword evidence="5" id="KW-1185">Reference proteome</keyword>
<dbReference type="AlphaFoldDB" id="A0A3R6ZPG6"/>
<reference evidence="4 5" key="1">
    <citation type="submission" date="2018-07" db="EMBL/GenBank/DDBJ databases">
        <title>Annotation of Aphanomyces astaci genome assembly.</title>
        <authorList>
            <person name="Studholme D.J."/>
        </authorList>
    </citation>
    <scope>NUCLEOTIDE SEQUENCE [LARGE SCALE GENOMIC DNA]</scope>
    <source>
        <strain evidence="4">Pc</strain>
    </source>
</reference>
<dbReference type="EMBL" id="QUTG01002686">
    <property type="protein sequence ID" value="RHY95154.1"/>
    <property type="molecule type" value="Genomic_DNA"/>
</dbReference>
<feature type="compositionally biased region" description="Low complexity" evidence="1">
    <location>
        <begin position="34"/>
        <end position="53"/>
    </location>
</feature>
<evidence type="ECO:0000256" key="1">
    <source>
        <dbReference type="SAM" id="MobiDB-lite"/>
    </source>
</evidence>
<gene>
    <name evidence="4" type="ORF">B5M09_002711</name>
    <name evidence="2" type="ORF">DYB35_004624</name>
    <name evidence="3" type="ORF">DYB37_004077</name>
</gene>
<dbReference type="Proteomes" id="UP000284702">
    <property type="component" value="Unassembled WGS sequence"/>
</dbReference>
<evidence type="ECO:0000313" key="2">
    <source>
        <dbReference type="EMBL" id="RHY95154.1"/>
    </source>
</evidence>
<comment type="caution">
    <text evidence="2">The sequence shown here is derived from an EMBL/GenBank/DDBJ whole genome shotgun (WGS) entry which is preliminary data.</text>
</comment>
<name>A0A3R6ZPG6_APHAT</name>
<evidence type="ECO:0000313" key="7">
    <source>
        <dbReference type="Proteomes" id="UP000285712"/>
    </source>
</evidence>
<evidence type="ECO:0000313" key="5">
    <source>
        <dbReference type="Proteomes" id="UP000284702"/>
    </source>
</evidence>
<protein>
    <submittedName>
        <fullName evidence="2">Uncharacterized protein</fullName>
    </submittedName>
</protein>
<accession>A0A3R6ZPG6</accession>
<evidence type="ECO:0000313" key="3">
    <source>
        <dbReference type="EMBL" id="RHZ03454.1"/>
    </source>
</evidence>
<feature type="region of interest" description="Disordered" evidence="1">
    <location>
        <begin position="34"/>
        <end position="88"/>
    </location>
</feature>
<dbReference type="EMBL" id="MZMZ02004210">
    <property type="protein sequence ID" value="RQM19666.1"/>
    <property type="molecule type" value="Genomic_DNA"/>
</dbReference>
<sequence>MANTGASIDPRWLVTAAPEYYLCKDVSAVVSGSSGAVGLPKAPPSTAAATDASGRILFRRPTTQATDSKKPKMPVHIGKSKGGLRSQF</sequence>
<dbReference type="Proteomes" id="UP000285430">
    <property type="component" value="Unassembled WGS sequence"/>
</dbReference>